<keyword evidence="6" id="KW-1185">Reference proteome</keyword>
<evidence type="ECO:0000313" key="5">
    <source>
        <dbReference type="EMBL" id="ALP51892.1"/>
    </source>
</evidence>
<feature type="domain" description="Amidohydrolase 3" evidence="3">
    <location>
        <begin position="339"/>
        <end position="422"/>
    </location>
</feature>
<organism evidence="5 6">
    <name type="scientific">Candidatus Tenderia electrophaga</name>
    <dbReference type="NCBI Taxonomy" id="1748243"/>
    <lineage>
        <taxon>Bacteria</taxon>
        <taxon>Pseudomonadati</taxon>
        <taxon>Pseudomonadota</taxon>
        <taxon>Gammaproteobacteria</taxon>
        <taxon>Candidatus Tenderiales</taxon>
        <taxon>Candidatus Tenderiaceae</taxon>
        <taxon>Candidatus Tenderia</taxon>
    </lineage>
</organism>
<sequence>MRILIKNGRVIDPANRLDRVTNVYIAGGRIEAVADSLEGFEAERTIDAQGRLVLPGLVDLAARLREPGFEHKGTIASETRAAAAAGITSLVTPPDTDPVIDTPAVAKLIRKTAQLAGYCHVYSIGAATQKLGGEHISEMGALKAAGCVGVGNALTPFKNPLVEKRVMEYAATFDLTLFLFSEDPSLRHNGCVHEGAISTRLGLPGIPEAAETVAVARNLALVADTGVRAHFSQISTAKALQMIARAQYDGLPVSVDVAAHHLFLTDMDIGEFDSQCHVRPPLRHQRDLQGLREGVRKGTVGVICSDHQPHEADAKLRPFRETASGISGLETLLPLTLRLAEENRMELLDAIARVTTAPAKIIGIEAGNLSPGASADVTVVDPEQYWRVTPANLLSRGHNTPFRDWDMKGRVSHTLLAGELVFSRT</sequence>
<dbReference type="GO" id="GO:0006145">
    <property type="term" value="P:purine nucleobase catabolic process"/>
    <property type="evidence" value="ECO:0007669"/>
    <property type="project" value="TreeGrafter"/>
</dbReference>
<dbReference type="Proteomes" id="UP000055136">
    <property type="component" value="Chromosome"/>
</dbReference>
<dbReference type="InterPro" id="IPR050138">
    <property type="entry name" value="DHOase/Allantoinase_Hydrolase"/>
</dbReference>
<dbReference type="KEGG" id="tee:Tel_01360"/>
<evidence type="ECO:0000256" key="1">
    <source>
        <dbReference type="ARBA" id="ARBA00022833"/>
    </source>
</evidence>
<evidence type="ECO:0000259" key="4">
    <source>
        <dbReference type="Pfam" id="PF12890"/>
    </source>
</evidence>
<dbReference type="Pfam" id="PF12890">
    <property type="entry name" value="DHOase"/>
    <property type="match status" value="1"/>
</dbReference>
<dbReference type="Gene3D" id="3.20.20.140">
    <property type="entry name" value="Metal-dependent hydrolases"/>
    <property type="match status" value="1"/>
</dbReference>
<name>A0A0S2T9Q7_9GAMM</name>
<dbReference type="STRING" id="1748243.Tel_01360"/>
<dbReference type="SUPFAM" id="SSF51556">
    <property type="entry name" value="Metallo-dependent hydrolases"/>
    <property type="match status" value="1"/>
</dbReference>
<proteinExistence type="predicted"/>
<evidence type="ECO:0000313" key="6">
    <source>
        <dbReference type="Proteomes" id="UP000055136"/>
    </source>
</evidence>
<dbReference type="Gene3D" id="2.30.40.10">
    <property type="entry name" value="Urease, subunit C, domain 1"/>
    <property type="match status" value="1"/>
</dbReference>
<evidence type="ECO:0000256" key="2">
    <source>
        <dbReference type="ARBA" id="ARBA00022975"/>
    </source>
</evidence>
<gene>
    <name evidence="5" type="ORF">Tel_01360</name>
</gene>
<feature type="domain" description="Dihydroorotase catalytic" evidence="4">
    <location>
        <begin position="50"/>
        <end position="237"/>
    </location>
</feature>
<dbReference type="PANTHER" id="PTHR43668:SF2">
    <property type="entry name" value="ALLANTOINASE"/>
    <property type="match status" value="1"/>
</dbReference>
<accession>A0A0S2T9Q7</accession>
<dbReference type="InterPro" id="IPR032466">
    <property type="entry name" value="Metal_Hydrolase"/>
</dbReference>
<protein>
    <submittedName>
        <fullName evidence="5">Dihydroorotase</fullName>
        <ecNumber evidence="5">3.5.2.3</ecNumber>
    </submittedName>
</protein>
<dbReference type="InterPro" id="IPR011059">
    <property type="entry name" value="Metal-dep_hydrolase_composite"/>
</dbReference>
<dbReference type="InterPro" id="IPR024403">
    <property type="entry name" value="DHOase_cat"/>
</dbReference>
<dbReference type="CDD" id="cd01317">
    <property type="entry name" value="DHOase_IIa"/>
    <property type="match status" value="1"/>
</dbReference>
<dbReference type="GO" id="GO:0004151">
    <property type="term" value="F:dihydroorotase activity"/>
    <property type="evidence" value="ECO:0007669"/>
    <property type="project" value="UniProtKB-EC"/>
</dbReference>
<dbReference type="GO" id="GO:0005737">
    <property type="term" value="C:cytoplasm"/>
    <property type="evidence" value="ECO:0007669"/>
    <property type="project" value="TreeGrafter"/>
</dbReference>
<dbReference type="AlphaFoldDB" id="A0A0S2T9Q7"/>
<reference evidence="5" key="1">
    <citation type="submission" date="2015-10" db="EMBL/GenBank/DDBJ databases">
        <title>Description of Candidatus Tenderia electrophaga gen. nov, sp. nov., an Uncultivated Electroautotroph from a Biocathode Enrichment.</title>
        <authorList>
            <person name="Eddie B.J."/>
            <person name="Malanoski A.P."/>
            <person name="Wang Z."/>
            <person name="Hall R.J."/>
            <person name="Oh S.D."/>
            <person name="Heiner C."/>
            <person name="Lin B."/>
            <person name="Strycharz-Glaven S.M."/>
        </authorList>
    </citation>
    <scope>NUCLEOTIDE SEQUENCE [LARGE SCALE GENOMIC DNA]</scope>
    <source>
        <strain evidence="5">NRL1</strain>
    </source>
</reference>
<evidence type="ECO:0000259" key="3">
    <source>
        <dbReference type="Pfam" id="PF07969"/>
    </source>
</evidence>
<dbReference type="InterPro" id="IPR013108">
    <property type="entry name" value="Amidohydro_3"/>
</dbReference>
<dbReference type="NCBIfam" id="NF005791">
    <property type="entry name" value="PRK07627.1"/>
    <property type="match status" value="1"/>
</dbReference>
<keyword evidence="1" id="KW-0862">Zinc</keyword>
<dbReference type="Pfam" id="PF07969">
    <property type="entry name" value="Amidohydro_3"/>
    <property type="match status" value="1"/>
</dbReference>
<dbReference type="InterPro" id="IPR004722">
    <property type="entry name" value="DHOase"/>
</dbReference>
<keyword evidence="2" id="KW-0665">Pyrimidine biosynthesis</keyword>
<keyword evidence="5" id="KW-0378">Hydrolase</keyword>
<dbReference type="EC" id="3.5.2.3" evidence="5"/>
<dbReference type="GO" id="GO:0004038">
    <property type="term" value="F:allantoinase activity"/>
    <property type="evidence" value="ECO:0007669"/>
    <property type="project" value="TreeGrafter"/>
</dbReference>
<dbReference type="NCBIfam" id="TIGR00857">
    <property type="entry name" value="pyrC_multi"/>
    <property type="match status" value="1"/>
</dbReference>
<dbReference type="PANTHER" id="PTHR43668">
    <property type="entry name" value="ALLANTOINASE"/>
    <property type="match status" value="1"/>
</dbReference>
<dbReference type="GO" id="GO:0006221">
    <property type="term" value="P:pyrimidine nucleotide biosynthetic process"/>
    <property type="evidence" value="ECO:0007669"/>
    <property type="project" value="UniProtKB-KW"/>
</dbReference>
<dbReference type="GO" id="GO:0046872">
    <property type="term" value="F:metal ion binding"/>
    <property type="evidence" value="ECO:0007669"/>
    <property type="project" value="InterPro"/>
</dbReference>
<dbReference type="SUPFAM" id="SSF51338">
    <property type="entry name" value="Composite domain of metallo-dependent hydrolases"/>
    <property type="match status" value="1"/>
</dbReference>
<dbReference type="EMBL" id="CP013099">
    <property type="protein sequence ID" value="ALP51892.1"/>
    <property type="molecule type" value="Genomic_DNA"/>
</dbReference>